<proteinExistence type="predicted"/>
<protein>
    <submittedName>
        <fullName evidence="2">Acetyl-CoA C-acyltransferase</fullName>
        <ecNumber evidence="2">2.3.1.9</ecNumber>
    </submittedName>
</protein>
<feature type="region of interest" description="Disordered" evidence="1">
    <location>
        <begin position="131"/>
        <end position="164"/>
    </location>
</feature>
<feature type="non-terminal residue" evidence="2">
    <location>
        <position position="1"/>
    </location>
</feature>
<feature type="region of interest" description="Disordered" evidence="1">
    <location>
        <begin position="1"/>
        <end position="44"/>
    </location>
</feature>
<evidence type="ECO:0000313" key="2">
    <source>
        <dbReference type="EMBL" id="CAA9443716.1"/>
    </source>
</evidence>
<gene>
    <name evidence="2" type="ORF">AVDCRST_MAG82-3128</name>
</gene>
<name>A0A6J4QHR4_9ACTN</name>
<organism evidence="2">
    <name type="scientific">uncultured Rubrobacteraceae bacterium</name>
    <dbReference type="NCBI Taxonomy" id="349277"/>
    <lineage>
        <taxon>Bacteria</taxon>
        <taxon>Bacillati</taxon>
        <taxon>Actinomycetota</taxon>
        <taxon>Rubrobacteria</taxon>
        <taxon>Rubrobacterales</taxon>
        <taxon>Rubrobacteraceae</taxon>
        <taxon>environmental samples</taxon>
    </lineage>
</organism>
<reference evidence="2" key="1">
    <citation type="submission" date="2020-02" db="EMBL/GenBank/DDBJ databases">
        <authorList>
            <person name="Meier V. D."/>
        </authorList>
    </citation>
    <scope>NUCLEOTIDE SEQUENCE</scope>
    <source>
        <strain evidence="2">AVDCRST_MAG82</strain>
    </source>
</reference>
<dbReference type="GO" id="GO:0003985">
    <property type="term" value="F:acetyl-CoA C-acetyltransferase activity"/>
    <property type="evidence" value="ECO:0007669"/>
    <property type="project" value="UniProtKB-EC"/>
</dbReference>
<evidence type="ECO:0000256" key="1">
    <source>
        <dbReference type="SAM" id="MobiDB-lite"/>
    </source>
</evidence>
<sequence>EPEGEGGRCRGRGVGPWGGRARVHTPGSYRAGYPPRSGGCRPRQVRRRRSVLGLGLLSHADPLGRRVPRHKTPLFGRDEHGRLIVRLPPLARRRRDRRRALRGRPHNLRLDPALGRRAPRYRLRGRPLRGALRSPLPRQHVRPGRIPPHARVRHHARATGRGRR</sequence>
<dbReference type="EC" id="2.3.1.9" evidence="2"/>
<accession>A0A6J4QHR4</accession>
<keyword evidence="2" id="KW-0808">Transferase</keyword>
<dbReference type="AlphaFoldDB" id="A0A6J4QHR4"/>
<feature type="compositionally biased region" description="Basic residues" evidence="1">
    <location>
        <begin position="139"/>
        <end position="164"/>
    </location>
</feature>
<dbReference type="EMBL" id="CADCVA010000383">
    <property type="protein sequence ID" value="CAA9443716.1"/>
    <property type="molecule type" value="Genomic_DNA"/>
</dbReference>
<feature type="non-terminal residue" evidence="2">
    <location>
        <position position="164"/>
    </location>
</feature>
<keyword evidence="2" id="KW-0012">Acyltransferase</keyword>